<accession>A0A814QCK1</accession>
<keyword evidence="5" id="KW-1185">Reference proteome</keyword>
<evidence type="ECO:0000313" key="5">
    <source>
        <dbReference type="Proteomes" id="UP000663829"/>
    </source>
</evidence>
<dbReference type="EMBL" id="CAJNOK010056514">
    <property type="protein sequence ID" value="CAF1623182.1"/>
    <property type="molecule type" value="Genomic_DNA"/>
</dbReference>
<organism evidence="1 5">
    <name type="scientific">Didymodactylos carnosus</name>
    <dbReference type="NCBI Taxonomy" id="1234261"/>
    <lineage>
        <taxon>Eukaryota</taxon>
        <taxon>Metazoa</taxon>
        <taxon>Spiralia</taxon>
        <taxon>Gnathifera</taxon>
        <taxon>Rotifera</taxon>
        <taxon>Eurotatoria</taxon>
        <taxon>Bdelloidea</taxon>
        <taxon>Philodinida</taxon>
        <taxon>Philodinidae</taxon>
        <taxon>Didymodactylos</taxon>
    </lineage>
</organism>
<protein>
    <submittedName>
        <fullName evidence="1">Uncharacterized protein</fullName>
    </submittedName>
</protein>
<dbReference type="EMBL" id="CAJNOQ010005955">
    <property type="protein sequence ID" value="CAF1117686.1"/>
    <property type="molecule type" value="Genomic_DNA"/>
</dbReference>
<dbReference type="AlphaFoldDB" id="A0A814QCK1"/>
<name>A0A814QCK1_9BILA</name>
<sequence>MIILSFLQSIASGLVKLFKDAQTRQQLANLFTLLLMPPEEVIGLFCAIVEGFSNMDDKLLKLTDYVLRNYIECPRYPIEKWNHFNLIEERPRTNNHVEGYQRQLNA</sequence>
<dbReference type="OrthoDB" id="6613779at2759"/>
<evidence type="ECO:0000313" key="1">
    <source>
        <dbReference type="EMBL" id="CAF1117686.1"/>
    </source>
</evidence>
<evidence type="ECO:0000313" key="2">
    <source>
        <dbReference type="EMBL" id="CAF1623182.1"/>
    </source>
</evidence>
<dbReference type="Proteomes" id="UP000682733">
    <property type="component" value="Unassembled WGS sequence"/>
</dbReference>
<dbReference type="Proteomes" id="UP000663829">
    <property type="component" value="Unassembled WGS sequence"/>
</dbReference>
<evidence type="ECO:0000313" key="3">
    <source>
        <dbReference type="EMBL" id="CAF3881463.1"/>
    </source>
</evidence>
<proteinExistence type="predicted"/>
<gene>
    <name evidence="1" type="ORF">GPM918_LOCUS19537</name>
    <name evidence="2" type="ORF">OVA965_LOCUS43308</name>
    <name evidence="3" type="ORF">SRO942_LOCUS19532</name>
    <name evidence="4" type="ORF">TMI583_LOCUS45517</name>
</gene>
<evidence type="ECO:0000313" key="4">
    <source>
        <dbReference type="EMBL" id="CAF4444051.1"/>
    </source>
</evidence>
<dbReference type="Proteomes" id="UP000677228">
    <property type="component" value="Unassembled WGS sequence"/>
</dbReference>
<comment type="caution">
    <text evidence="1">The sequence shown here is derived from an EMBL/GenBank/DDBJ whole genome shotgun (WGS) entry which is preliminary data.</text>
</comment>
<dbReference type="Proteomes" id="UP000681722">
    <property type="component" value="Unassembled WGS sequence"/>
</dbReference>
<dbReference type="EMBL" id="CAJOBC010005954">
    <property type="protein sequence ID" value="CAF3881463.1"/>
    <property type="molecule type" value="Genomic_DNA"/>
</dbReference>
<dbReference type="EMBL" id="CAJOBA010081544">
    <property type="protein sequence ID" value="CAF4444051.1"/>
    <property type="molecule type" value="Genomic_DNA"/>
</dbReference>
<reference evidence="1" key="1">
    <citation type="submission" date="2021-02" db="EMBL/GenBank/DDBJ databases">
        <authorList>
            <person name="Nowell W R."/>
        </authorList>
    </citation>
    <scope>NUCLEOTIDE SEQUENCE</scope>
</reference>